<feature type="transmembrane region" description="Helical" evidence="10">
    <location>
        <begin position="105"/>
        <end position="126"/>
    </location>
</feature>
<evidence type="ECO:0000256" key="8">
    <source>
        <dbReference type="ARBA" id="ARBA00023136"/>
    </source>
</evidence>
<evidence type="ECO:0000256" key="10">
    <source>
        <dbReference type="RuleBase" id="RU366035"/>
    </source>
</evidence>
<proteinExistence type="inferred from homology"/>
<protein>
    <recommendedName>
        <fullName evidence="10">Plasma membrane fusion protein PRM1</fullName>
    </recommendedName>
</protein>
<comment type="similarity">
    <text evidence="3 10">Belongs to the PRM1 family.</text>
</comment>
<dbReference type="InterPro" id="IPR026777">
    <property type="entry name" value="PRM1"/>
</dbReference>
<sequence length="196" mass="22024">DIFNNTILYSPVQNFLQCILLRKIEGIESALTWIQQNAQVSLARANADILTLDAGGMDDLMSPITRLGAQVGSDSTGPPTSTGTMPTVARIVSGQLESLRRQRDLFLLMLAAWIVLALAGFVWMVARMRARERVPPNVYHQPTEKGMPIGEEDGYEMSEIECEDSSTNLTRLPTSRVGTWRERFQHRRTQSLGRYR</sequence>
<evidence type="ECO:0000256" key="3">
    <source>
        <dbReference type="ARBA" id="ARBA00010780"/>
    </source>
</evidence>
<evidence type="ECO:0000256" key="4">
    <source>
        <dbReference type="ARBA" id="ARBA00022475"/>
    </source>
</evidence>
<dbReference type="GO" id="GO:0032220">
    <property type="term" value="P:plasma membrane fusion involved in cytogamy"/>
    <property type="evidence" value="ECO:0007669"/>
    <property type="project" value="TreeGrafter"/>
</dbReference>
<evidence type="ECO:0000256" key="9">
    <source>
        <dbReference type="ARBA" id="ARBA00023180"/>
    </source>
</evidence>
<dbReference type="AlphaFoldDB" id="A0AAN6GBH9"/>
<evidence type="ECO:0000256" key="5">
    <source>
        <dbReference type="ARBA" id="ARBA00022692"/>
    </source>
</evidence>
<evidence type="ECO:0000256" key="7">
    <source>
        <dbReference type="ARBA" id="ARBA00022989"/>
    </source>
</evidence>
<gene>
    <name evidence="11" type="primary">PRM1_1</name>
    <name evidence="11" type="ORF">OC842_003562</name>
</gene>
<comment type="caution">
    <text evidence="10">Lacks conserved residue(s) required for the propagation of feature annotation.</text>
</comment>
<organism evidence="11 12">
    <name type="scientific">Tilletia horrida</name>
    <dbReference type="NCBI Taxonomy" id="155126"/>
    <lineage>
        <taxon>Eukaryota</taxon>
        <taxon>Fungi</taxon>
        <taxon>Dikarya</taxon>
        <taxon>Basidiomycota</taxon>
        <taxon>Ustilaginomycotina</taxon>
        <taxon>Exobasidiomycetes</taxon>
        <taxon>Tilletiales</taxon>
        <taxon>Tilletiaceae</taxon>
        <taxon>Tilletia</taxon>
    </lineage>
</organism>
<feature type="non-terminal residue" evidence="11">
    <location>
        <position position="1"/>
    </location>
</feature>
<evidence type="ECO:0000313" key="12">
    <source>
        <dbReference type="Proteomes" id="UP001176521"/>
    </source>
</evidence>
<dbReference type="GO" id="GO:0005886">
    <property type="term" value="C:plasma membrane"/>
    <property type="evidence" value="ECO:0007669"/>
    <property type="project" value="UniProtKB-SubCell"/>
</dbReference>
<evidence type="ECO:0000313" key="11">
    <source>
        <dbReference type="EMBL" id="KAK0531603.1"/>
    </source>
</evidence>
<comment type="caution">
    <text evidence="11">The sequence shown here is derived from an EMBL/GenBank/DDBJ whole genome shotgun (WGS) entry which is preliminary data.</text>
</comment>
<dbReference type="Proteomes" id="UP001176521">
    <property type="component" value="Unassembled WGS sequence"/>
</dbReference>
<reference evidence="11" key="1">
    <citation type="journal article" date="2023" name="PhytoFront">
        <title>Draft Genome Resources of Seven Strains of Tilletia horrida, Causal Agent of Kernel Smut of Rice.</title>
        <authorList>
            <person name="Khanal S."/>
            <person name="Antony Babu S."/>
            <person name="Zhou X.G."/>
        </authorList>
    </citation>
    <scope>NUCLEOTIDE SEQUENCE</scope>
    <source>
        <strain evidence="11">TX3</strain>
    </source>
</reference>
<keyword evidence="4 10" id="KW-1003">Cell membrane</keyword>
<dbReference type="PANTHER" id="PTHR31030">
    <property type="entry name" value="PLASMA MEMBRANE FUSION PROTEIN PRM1"/>
    <property type="match status" value="1"/>
</dbReference>
<accession>A0AAN6GBH9</accession>
<evidence type="ECO:0000256" key="1">
    <source>
        <dbReference type="ARBA" id="ARBA00002512"/>
    </source>
</evidence>
<keyword evidence="8 10" id="KW-0472">Membrane</keyword>
<comment type="function">
    <text evidence="1 10">Involved in cell fusion during mating by stabilizing the plasma membrane fusion event.</text>
</comment>
<dbReference type="PANTHER" id="PTHR31030:SF1">
    <property type="entry name" value="PLASMA MEMBRANE FUSION PROTEIN PRM1"/>
    <property type="match status" value="1"/>
</dbReference>
<comment type="subcellular location">
    <subcellularLocation>
        <location evidence="2 10">Cell membrane</location>
        <topology evidence="2 10">Multi-pass membrane protein</topology>
    </subcellularLocation>
</comment>
<keyword evidence="7 10" id="KW-1133">Transmembrane helix</keyword>
<keyword evidence="5 10" id="KW-0812">Transmembrane</keyword>
<evidence type="ECO:0000256" key="2">
    <source>
        <dbReference type="ARBA" id="ARBA00004651"/>
    </source>
</evidence>
<keyword evidence="12" id="KW-1185">Reference proteome</keyword>
<keyword evidence="6 10" id="KW-0184">Conjugation</keyword>
<dbReference type="EMBL" id="JAPDMQ010000181">
    <property type="protein sequence ID" value="KAK0531603.1"/>
    <property type="molecule type" value="Genomic_DNA"/>
</dbReference>
<evidence type="ECO:0000256" key="6">
    <source>
        <dbReference type="ARBA" id="ARBA00022971"/>
    </source>
</evidence>
<keyword evidence="9" id="KW-0325">Glycoprotein</keyword>
<dbReference type="GO" id="GO:0043332">
    <property type="term" value="C:mating projection tip"/>
    <property type="evidence" value="ECO:0007669"/>
    <property type="project" value="UniProtKB-UniRule"/>
</dbReference>
<name>A0AAN6GBH9_9BASI</name>